<feature type="domain" description="Nucleoside phosphorylase" evidence="1">
    <location>
        <begin position="26"/>
        <end position="184"/>
    </location>
</feature>
<dbReference type="Gene3D" id="3.40.50.1580">
    <property type="entry name" value="Nucleoside phosphorylase domain"/>
    <property type="match status" value="1"/>
</dbReference>
<evidence type="ECO:0000313" key="3">
    <source>
        <dbReference type="EMBL" id="WKW14358.1"/>
    </source>
</evidence>
<gene>
    <name evidence="2" type="ORF">Strain138_000699</name>
    <name evidence="3" type="ORF">Strain318_000699</name>
</gene>
<sequence length="190" mass="19436">MVAAPEILVVAATPAELAPNLSCATLVCGVGPVDAAAHVAAVLADHRPRAILHVGIAGARRASGIGPAALVIGTAARYTDLRVPAKFAPSEVLPDAQLLACVSQALPDALRLPIATVARVGGSVGCDVEAMEGFAVLRAAQLAGVPAIEVRAVSNEIEETDRSRWHFDHAFSTLAAMTPRLVEAIAACAR</sequence>
<dbReference type="InterPro" id="IPR035994">
    <property type="entry name" value="Nucleoside_phosphorylase_sf"/>
</dbReference>
<name>A0AA49JZC7_9BACT</name>
<evidence type="ECO:0000259" key="1">
    <source>
        <dbReference type="Pfam" id="PF01048"/>
    </source>
</evidence>
<dbReference type="PANTHER" id="PTHR46832:SF1">
    <property type="entry name" value="5'-METHYLTHIOADENOSINE_S-ADENOSYLHOMOCYSTEINE NUCLEOSIDASE"/>
    <property type="match status" value="1"/>
</dbReference>
<evidence type="ECO:0000313" key="4">
    <source>
        <dbReference type="Proteomes" id="UP001229955"/>
    </source>
</evidence>
<dbReference type="SUPFAM" id="SSF53167">
    <property type="entry name" value="Purine and uridine phosphorylases"/>
    <property type="match status" value="1"/>
</dbReference>
<dbReference type="EMBL" id="CP130613">
    <property type="protein sequence ID" value="WKW14358.1"/>
    <property type="molecule type" value="Genomic_DNA"/>
</dbReference>
<dbReference type="GO" id="GO:0008930">
    <property type="term" value="F:methylthioadenosine nucleosidase activity"/>
    <property type="evidence" value="ECO:0007669"/>
    <property type="project" value="TreeGrafter"/>
</dbReference>
<protein>
    <recommendedName>
        <fullName evidence="1">Nucleoside phosphorylase domain-containing protein</fullName>
    </recommendedName>
</protein>
<dbReference type="GO" id="GO:0008782">
    <property type="term" value="F:adenosylhomocysteine nucleosidase activity"/>
    <property type="evidence" value="ECO:0007669"/>
    <property type="project" value="TreeGrafter"/>
</dbReference>
<dbReference type="AlphaFoldDB" id="A0AA49JZC7"/>
<evidence type="ECO:0000313" key="2">
    <source>
        <dbReference type="EMBL" id="WKW11448.1"/>
    </source>
</evidence>
<dbReference type="Pfam" id="PF01048">
    <property type="entry name" value="PNP_UDP_1"/>
    <property type="match status" value="1"/>
</dbReference>
<dbReference type="Proteomes" id="UP001229955">
    <property type="component" value="Chromosome"/>
</dbReference>
<proteinExistence type="predicted"/>
<organism evidence="3 4">
    <name type="scientific">Pseudogemmatithrix spongiicola</name>
    <dbReference type="NCBI Taxonomy" id="3062599"/>
    <lineage>
        <taxon>Bacteria</taxon>
        <taxon>Pseudomonadati</taxon>
        <taxon>Gemmatimonadota</taxon>
        <taxon>Gemmatimonadia</taxon>
        <taxon>Gemmatimonadales</taxon>
        <taxon>Gemmatimonadaceae</taxon>
        <taxon>Pseudogemmatithrix</taxon>
    </lineage>
</organism>
<dbReference type="KEGG" id="pspc:Strain318_000699"/>
<dbReference type="GO" id="GO:0009116">
    <property type="term" value="P:nucleoside metabolic process"/>
    <property type="evidence" value="ECO:0007669"/>
    <property type="project" value="InterPro"/>
</dbReference>
<accession>A0AA49JTN3</accession>
<dbReference type="PANTHER" id="PTHR46832">
    <property type="entry name" value="5'-METHYLTHIOADENOSINE/S-ADENOSYLHOMOCYSTEINE NUCLEOSIDASE"/>
    <property type="match status" value="1"/>
</dbReference>
<dbReference type="RefSeq" id="WP_367887146.1">
    <property type="nucleotide sequence ID" value="NZ_CP130612.1"/>
</dbReference>
<reference evidence="3" key="1">
    <citation type="submission" date="2023-07" db="EMBL/GenBank/DDBJ databases">
        <authorList>
            <person name="Haufschild T."/>
            <person name="Kallscheuer N."/>
            <person name="Hammer J."/>
            <person name="Kohn T."/>
            <person name="Kabuu M."/>
            <person name="Jogler M."/>
            <person name="Wohfarth N."/>
            <person name="Heuer A."/>
            <person name="Rohde M."/>
            <person name="van Teeseling M.C.F."/>
            <person name="Jogler C."/>
        </authorList>
    </citation>
    <scope>NUCLEOTIDE SEQUENCE</scope>
    <source>
        <strain evidence="2">Strain 138</strain>
        <strain evidence="3">Strain 318</strain>
    </source>
</reference>
<dbReference type="GO" id="GO:0005829">
    <property type="term" value="C:cytosol"/>
    <property type="evidence" value="ECO:0007669"/>
    <property type="project" value="TreeGrafter"/>
</dbReference>
<keyword evidence="4" id="KW-1185">Reference proteome</keyword>
<dbReference type="EMBL" id="CP130612">
    <property type="protein sequence ID" value="WKW11448.1"/>
    <property type="molecule type" value="Genomic_DNA"/>
</dbReference>
<accession>A0AA49JZC7</accession>
<dbReference type="GO" id="GO:0019284">
    <property type="term" value="P:L-methionine salvage from S-adenosylmethionine"/>
    <property type="evidence" value="ECO:0007669"/>
    <property type="project" value="TreeGrafter"/>
</dbReference>
<dbReference type="InterPro" id="IPR000845">
    <property type="entry name" value="Nucleoside_phosphorylase_d"/>
</dbReference>